<protein>
    <submittedName>
        <fullName evidence="1">Uncharacterized protein</fullName>
    </submittedName>
</protein>
<dbReference type="OrthoDB" id="3270336at2759"/>
<name>A0A0C9VBM3_SPHS4</name>
<organism evidence="1 2">
    <name type="scientific">Sphaerobolus stellatus (strain SS14)</name>
    <dbReference type="NCBI Taxonomy" id="990650"/>
    <lineage>
        <taxon>Eukaryota</taxon>
        <taxon>Fungi</taxon>
        <taxon>Dikarya</taxon>
        <taxon>Basidiomycota</taxon>
        <taxon>Agaricomycotina</taxon>
        <taxon>Agaricomycetes</taxon>
        <taxon>Phallomycetidae</taxon>
        <taxon>Geastrales</taxon>
        <taxon>Sphaerobolaceae</taxon>
        <taxon>Sphaerobolus</taxon>
    </lineage>
</organism>
<dbReference type="AlphaFoldDB" id="A0A0C9VBM3"/>
<dbReference type="EMBL" id="KN837196">
    <property type="protein sequence ID" value="KIJ34741.1"/>
    <property type="molecule type" value="Genomic_DNA"/>
</dbReference>
<reference evidence="1 2" key="1">
    <citation type="submission" date="2014-06" db="EMBL/GenBank/DDBJ databases">
        <title>Evolutionary Origins and Diversification of the Mycorrhizal Mutualists.</title>
        <authorList>
            <consortium name="DOE Joint Genome Institute"/>
            <consortium name="Mycorrhizal Genomics Consortium"/>
            <person name="Kohler A."/>
            <person name="Kuo A."/>
            <person name="Nagy L.G."/>
            <person name="Floudas D."/>
            <person name="Copeland A."/>
            <person name="Barry K.W."/>
            <person name="Cichocki N."/>
            <person name="Veneault-Fourrey C."/>
            <person name="LaButti K."/>
            <person name="Lindquist E.A."/>
            <person name="Lipzen A."/>
            <person name="Lundell T."/>
            <person name="Morin E."/>
            <person name="Murat C."/>
            <person name="Riley R."/>
            <person name="Ohm R."/>
            <person name="Sun H."/>
            <person name="Tunlid A."/>
            <person name="Henrissat B."/>
            <person name="Grigoriev I.V."/>
            <person name="Hibbett D.S."/>
            <person name="Martin F."/>
        </authorList>
    </citation>
    <scope>NUCLEOTIDE SEQUENCE [LARGE SCALE GENOMIC DNA]</scope>
    <source>
        <strain evidence="1 2">SS14</strain>
    </source>
</reference>
<evidence type="ECO:0000313" key="2">
    <source>
        <dbReference type="Proteomes" id="UP000054279"/>
    </source>
</evidence>
<evidence type="ECO:0000313" key="1">
    <source>
        <dbReference type="EMBL" id="KIJ34741.1"/>
    </source>
</evidence>
<sequence>SWWPKPTAWGGSGLDVGYWSSECESWYQARIKLISEGTAPLRTVEQWKKSL</sequence>
<dbReference type="HOGENOM" id="CLU_2997972_0_0_1"/>
<feature type="non-terminal residue" evidence="1">
    <location>
        <position position="51"/>
    </location>
</feature>
<accession>A0A0C9VBM3</accession>
<feature type="non-terminal residue" evidence="1">
    <location>
        <position position="1"/>
    </location>
</feature>
<dbReference type="Proteomes" id="UP000054279">
    <property type="component" value="Unassembled WGS sequence"/>
</dbReference>
<keyword evidence="2" id="KW-1185">Reference proteome</keyword>
<proteinExistence type="predicted"/>
<gene>
    <name evidence="1" type="ORF">M422DRAFT_134740</name>
</gene>